<comment type="caution">
    <text evidence="1">The sequence shown here is derived from an EMBL/GenBank/DDBJ whole genome shotgun (WGS) entry which is preliminary data.</text>
</comment>
<reference evidence="1" key="1">
    <citation type="submission" date="2019-10" db="EMBL/GenBank/DDBJ databases">
        <authorList>
            <consortium name="DOE Joint Genome Institute"/>
            <person name="Kuo A."/>
            <person name="Miyauchi S."/>
            <person name="Kiss E."/>
            <person name="Drula E."/>
            <person name="Kohler A."/>
            <person name="Sanchez-Garcia M."/>
            <person name="Andreopoulos B."/>
            <person name="Barry K.W."/>
            <person name="Bonito G."/>
            <person name="Buee M."/>
            <person name="Carver A."/>
            <person name="Chen C."/>
            <person name="Cichocki N."/>
            <person name="Clum A."/>
            <person name="Culley D."/>
            <person name="Crous P.W."/>
            <person name="Fauchery L."/>
            <person name="Girlanda M."/>
            <person name="Hayes R."/>
            <person name="Keri Z."/>
            <person name="LaButti K."/>
            <person name="Lipzen A."/>
            <person name="Lombard V."/>
            <person name="Magnuson J."/>
            <person name="Maillard F."/>
            <person name="Morin E."/>
            <person name="Murat C."/>
            <person name="Nolan M."/>
            <person name="Ohm R."/>
            <person name="Pangilinan J."/>
            <person name="Pereira M."/>
            <person name="Perotto S."/>
            <person name="Peter M."/>
            <person name="Riley R."/>
            <person name="Sitrit Y."/>
            <person name="Stielow B."/>
            <person name="Szollosi G."/>
            <person name="Zifcakova L."/>
            <person name="Stursova M."/>
            <person name="Spatafora J.W."/>
            <person name="Tedersoo L."/>
            <person name="Vaario L.-M."/>
            <person name="Yamada A."/>
            <person name="Yan M."/>
            <person name="Wang P."/>
            <person name="Xu J."/>
            <person name="Bruns T."/>
            <person name="Baldrian P."/>
            <person name="Vilgalys R."/>
            <person name="Henrissat B."/>
            <person name="Grigoriev I.V."/>
            <person name="Hibbett D."/>
            <person name="Nagy L.G."/>
            <person name="Martin F.M."/>
        </authorList>
    </citation>
    <scope>NUCLEOTIDE SEQUENCE</scope>
    <source>
        <strain evidence="1">Prilba</strain>
    </source>
</reference>
<gene>
    <name evidence="1" type="ORF">DFH94DRAFT_183059</name>
</gene>
<name>A0A9P5N4Q7_9AGAM</name>
<evidence type="ECO:0000313" key="1">
    <source>
        <dbReference type="EMBL" id="KAF8486389.1"/>
    </source>
</evidence>
<dbReference type="Proteomes" id="UP000759537">
    <property type="component" value="Unassembled WGS sequence"/>
</dbReference>
<sequence length="196" mass="22220">MSGEQQQNLNEYSYQVVTLSNTVPPVPHDQATMPRDSVNSIYRVSLWCRVLTAGGYSRFTLHWKSPRLHWRPIQLTTNHTVWAMHHTMGQLHLVMALHTFIIAHHVPPNPPCSSTTLYLPSRVAWRLRVPMDHPFSISHSVACLRIRLSLREGARSDPDKISITPVTIVLSRGHQWLASIGILPRASLMTHSQTSS</sequence>
<dbReference type="EMBL" id="WHVB01000002">
    <property type="protein sequence ID" value="KAF8486389.1"/>
    <property type="molecule type" value="Genomic_DNA"/>
</dbReference>
<keyword evidence="2" id="KW-1185">Reference proteome</keyword>
<reference evidence="1" key="2">
    <citation type="journal article" date="2020" name="Nat. Commun.">
        <title>Large-scale genome sequencing of mycorrhizal fungi provides insights into the early evolution of symbiotic traits.</title>
        <authorList>
            <person name="Miyauchi S."/>
            <person name="Kiss E."/>
            <person name="Kuo A."/>
            <person name="Drula E."/>
            <person name="Kohler A."/>
            <person name="Sanchez-Garcia M."/>
            <person name="Morin E."/>
            <person name="Andreopoulos B."/>
            <person name="Barry K.W."/>
            <person name="Bonito G."/>
            <person name="Buee M."/>
            <person name="Carver A."/>
            <person name="Chen C."/>
            <person name="Cichocki N."/>
            <person name="Clum A."/>
            <person name="Culley D."/>
            <person name="Crous P.W."/>
            <person name="Fauchery L."/>
            <person name="Girlanda M."/>
            <person name="Hayes R.D."/>
            <person name="Keri Z."/>
            <person name="LaButti K."/>
            <person name="Lipzen A."/>
            <person name="Lombard V."/>
            <person name="Magnuson J."/>
            <person name="Maillard F."/>
            <person name="Murat C."/>
            <person name="Nolan M."/>
            <person name="Ohm R.A."/>
            <person name="Pangilinan J."/>
            <person name="Pereira M.F."/>
            <person name="Perotto S."/>
            <person name="Peter M."/>
            <person name="Pfister S."/>
            <person name="Riley R."/>
            <person name="Sitrit Y."/>
            <person name="Stielow J.B."/>
            <person name="Szollosi G."/>
            <person name="Zifcakova L."/>
            <person name="Stursova M."/>
            <person name="Spatafora J.W."/>
            <person name="Tedersoo L."/>
            <person name="Vaario L.M."/>
            <person name="Yamada A."/>
            <person name="Yan M."/>
            <person name="Wang P."/>
            <person name="Xu J."/>
            <person name="Bruns T."/>
            <person name="Baldrian P."/>
            <person name="Vilgalys R."/>
            <person name="Dunand C."/>
            <person name="Henrissat B."/>
            <person name="Grigoriev I.V."/>
            <person name="Hibbett D."/>
            <person name="Nagy L.G."/>
            <person name="Martin F.M."/>
        </authorList>
    </citation>
    <scope>NUCLEOTIDE SEQUENCE</scope>
    <source>
        <strain evidence="1">Prilba</strain>
    </source>
</reference>
<protein>
    <submittedName>
        <fullName evidence="1">Uncharacterized protein</fullName>
    </submittedName>
</protein>
<accession>A0A9P5N4Q7</accession>
<dbReference type="AlphaFoldDB" id="A0A9P5N4Q7"/>
<organism evidence="1 2">
    <name type="scientific">Russula ochroleuca</name>
    <dbReference type="NCBI Taxonomy" id="152965"/>
    <lineage>
        <taxon>Eukaryota</taxon>
        <taxon>Fungi</taxon>
        <taxon>Dikarya</taxon>
        <taxon>Basidiomycota</taxon>
        <taxon>Agaricomycotina</taxon>
        <taxon>Agaricomycetes</taxon>
        <taxon>Russulales</taxon>
        <taxon>Russulaceae</taxon>
        <taxon>Russula</taxon>
    </lineage>
</organism>
<evidence type="ECO:0000313" key="2">
    <source>
        <dbReference type="Proteomes" id="UP000759537"/>
    </source>
</evidence>
<proteinExistence type="predicted"/>